<organism evidence="1 2">
    <name type="scientific">Aduncisulcus paluster</name>
    <dbReference type="NCBI Taxonomy" id="2918883"/>
    <lineage>
        <taxon>Eukaryota</taxon>
        <taxon>Metamonada</taxon>
        <taxon>Carpediemonas-like organisms</taxon>
        <taxon>Aduncisulcus</taxon>
    </lineage>
</organism>
<sequence>RENVSVELIGNYLLTNIDEGNYSPTEPSYACSCRSKNRKATSYQGYPAAITGLIHKKITKYVLGPDKRRMVAQRPVTVAAVAPKKLSRFFKNPDKFKLVRWPEEDFRVLFIDVDNPRIIAAVLNKVRGKPILTIGQSPDFLRMGGMINLVESGSRFKLQVNICAARNAG</sequence>
<protein>
    <submittedName>
        <fullName evidence="1">YfiR/HmsC-like protein</fullName>
    </submittedName>
</protein>
<gene>
    <name evidence="1" type="ORF">ADUPG1_000967</name>
</gene>
<accession>A0ABQ5KDN4</accession>
<proteinExistence type="predicted"/>
<dbReference type="Proteomes" id="UP001057375">
    <property type="component" value="Unassembled WGS sequence"/>
</dbReference>
<evidence type="ECO:0000313" key="1">
    <source>
        <dbReference type="EMBL" id="GKT28966.1"/>
    </source>
</evidence>
<reference evidence="1" key="1">
    <citation type="submission" date="2022-03" db="EMBL/GenBank/DDBJ databases">
        <title>Draft genome sequence of Aduncisulcus paluster, a free-living microaerophilic Fornicata.</title>
        <authorList>
            <person name="Yuyama I."/>
            <person name="Kume K."/>
            <person name="Tamura T."/>
            <person name="Inagaki Y."/>
            <person name="Hashimoto T."/>
        </authorList>
    </citation>
    <scope>NUCLEOTIDE SEQUENCE</scope>
    <source>
        <strain evidence="1">NY0171</strain>
    </source>
</reference>
<feature type="non-terminal residue" evidence="1">
    <location>
        <position position="1"/>
    </location>
</feature>
<name>A0ABQ5KDN4_9EUKA</name>
<comment type="caution">
    <text evidence="1">The sequence shown here is derived from an EMBL/GenBank/DDBJ whole genome shotgun (WGS) entry which is preliminary data.</text>
</comment>
<dbReference type="InterPro" id="IPR025293">
    <property type="entry name" value="YfiR/HmsC-like"/>
</dbReference>
<feature type="non-terminal residue" evidence="1">
    <location>
        <position position="169"/>
    </location>
</feature>
<dbReference type="EMBL" id="BQXS01000575">
    <property type="protein sequence ID" value="GKT28966.1"/>
    <property type="molecule type" value="Genomic_DNA"/>
</dbReference>
<evidence type="ECO:0000313" key="2">
    <source>
        <dbReference type="Proteomes" id="UP001057375"/>
    </source>
</evidence>
<keyword evidence="2" id="KW-1185">Reference proteome</keyword>
<dbReference type="Pfam" id="PF13689">
    <property type="entry name" value="DUF4154"/>
    <property type="match status" value="1"/>
</dbReference>